<dbReference type="AlphaFoldDB" id="A0A926E8C4"/>
<reference evidence="4" key="1">
    <citation type="submission" date="2020-08" db="EMBL/GenBank/DDBJ databases">
        <title>Genome public.</title>
        <authorList>
            <person name="Liu C."/>
            <person name="Sun Q."/>
        </authorList>
    </citation>
    <scope>NUCLEOTIDE SEQUENCE</scope>
    <source>
        <strain evidence="4">NSJ-24</strain>
    </source>
</reference>
<keyword evidence="1" id="KW-0732">Signal</keyword>
<dbReference type="PROSITE" id="PS51109">
    <property type="entry name" value="G5"/>
    <property type="match status" value="1"/>
</dbReference>
<dbReference type="SUPFAM" id="SSF50685">
    <property type="entry name" value="Barwin-like endoglucanases"/>
    <property type="match status" value="1"/>
</dbReference>
<proteinExistence type="predicted"/>
<name>A0A926E8C4_9FIRM</name>
<comment type="caution">
    <text evidence="4">The sequence shown here is derived from an EMBL/GenBank/DDBJ whole genome shotgun (WGS) entry which is preliminary data.</text>
</comment>
<dbReference type="EMBL" id="JACRTA010000001">
    <property type="protein sequence ID" value="MBC8567639.1"/>
    <property type="molecule type" value="Genomic_DNA"/>
</dbReference>
<dbReference type="Gene3D" id="2.40.40.10">
    <property type="entry name" value="RlpA-like domain"/>
    <property type="match status" value="1"/>
</dbReference>
<dbReference type="GO" id="GO:0009254">
    <property type="term" value="P:peptidoglycan turnover"/>
    <property type="evidence" value="ECO:0007669"/>
    <property type="project" value="InterPro"/>
</dbReference>
<feature type="transmembrane region" description="Helical" evidence="2">
    <location>
        <begin position="187"/>
        <end position="207"/>
    </location>
</feature>
<evidence type="ECO:0000256" key="1">
    <source>
        <dbReference type="ARBA" id="ARBA00022729"/>
    </source>
</evidence>
<dbReference type="Pfam" id="PF03990">
    <property type="entry name" value="DUF348"/>
    <property type="match status" value="2"/>
</dbReference>
<keyword evidence="5" id="KW-1185">Reference proteome</keyword>
<dbReference type="SMART" id="SM01208">
    <property type="entry name" value="G5"/>
    <property type="match status" value="1"/>
</dbReference>
<dbReference type="Pfam" id="PF07501">
    <property type="entry name" value="G5"/>
    <property type="match status" value="1"/>
</dbReference>
<dbReference type="PANTHER" id="PTHR39160:SF4">
    <property type="entry name" value="RESUSCITATION-PROMOTING FACTOR RPFB"/>
    <property type="match status" value="1"/>
</dbReference>
<evidence type="ECO:0000313" key="5">
    <source>
        <dbReference type="Proteomes" id="UP000610862"/>
    </source>
</evidence>
<dbReference type="InterPro" id="IPR011098">
    <property type="entry name" value="G5_dom"/>
</dbReference>
<gene>
    <name evidence="4" type="ORF">H8692_02535</name>
</gene>
<dbReference type="Pfam" id="PF06725">
    <property type="entry name" value="3D"/>
    <property type="match status" value="1"/>
</dbReference>
<accession>A0A926E8C4</accession>
<dbReference type="InterPro" id="IPR010611">
    <property type="entry name" value="3D_dom"/>
</dbReference>
<dbReference type="PANTHER" id="PTHR39160">
    <property type="entry name" value="CELL WALL-BINDING PROTEIN YOCH"/>
    <property type="match status" value="1"/>
</dbReference>
<evidence type="ECO:0000313" key="4">
    <source>
        <dbReference type="EMBL" id="MBC8567639.1"/>
    </source>
</evidence>
<organism evidence="4 5">
    <name type="scientific">Lentihominibacter hominis</name>
    <dbReference type="NCBI Taxonomy" id="2763645"/>
    <lineage>
        <taxon>Bacteria</taxon>
        <taxon>Bacillati</taxon>
        <taxon>Bacillota</taxon>
        <taxon>Clostridia</taxon>
        <taxon>Peptostreptococcales</taxon>
        <taxon>Anaerovoracaceae</taxon>
        <taxon>Lentihominibacter</taxon>
    </lineage>
</organism>
<keyword evidence="2" id="KW-1133">Transmembrane helix</keyword>
<sequence>MKINIRDVFEKEEKNVRIHTNDRLDIDEVFAEAVIDETDTEQKLTVDITDKLEIGVQDDAEDIRDEVCRIAVSEADAGGEERYIEETYDEEADNAEISIKSEETKKVEICDKSSDKIEIADVSDITEETIDEAEESNYEIEGEENVWVCTEAAEIESELPEDENELLSCDTGEENQGEKKSPFYRKYLFQGSIAASFFILLSVVFIYTTMIPREVNATINGEDFTFSSKAHTVETFLEKEDIEFHDKDYISEPLTAFIHDGMEIEIDHATDFKVTADGETKSYKTLTNTVDEALKEAGVKVGAEDIVTPSMDSMLTKDMEIVVQRVVIKEEIVEETVPFETVEKNDSSLDEGKTKVVTEGSEGKDSVTYSVTYIDGVESSRKEISRTAVTAAVDKVIAKGTRISFDGKSYSRKLVVKAYAYTGGGRTAMGTRARVGEIAVDPSVIPLGSNVYIEGVGARRAEDTGGNIKGNTIDIYMDTQSQCISWGARYVTIYIQ</sequence>
<keyword evidence="2" id="KW-0812">Transmembrane</keyword>
<evidence type="ECO:0000256" key="2">
    <source>
        <dbReference type="SAM" id="Phobius"/>
    </source>
</evidence>
<dbReference type="InterPro" id="IPR036908">
    <property type="entry name" value="RlpA-like_sf"/>
</dbReference>
<protein>
    <submittedName>
        <fullName evidence="4">G5 domain-containing protein</fullName>
    </submittedName>
</protein>
<dbReference type="InterPro" id="IPR059180">
    <property type="entry name" value="3D_YorM"/>
</dbReference>
<dbReference type="InterPro" id="IPR007137">
    <property type="entry name" value="DUF348"/>
</dbReference>
<feature type="domain" description="G5" evidence="3">
    <location>
        <begin position="323"/>
        <end position="403"/>
    </location>
</feature>
<dbReference type="GO" id="GO:0019867">
    <property type="term" value="C:outer membrane"/>
    <property type="evidence" value="ECO:0007669"/>
    <property type="project" value="InterPro"/>
</dbReference>
<keyword evidence="2" id="KW-0472">Membrane</keyword>
<dbReference type="Proteomes" id="UP000610862">
    <property type="component" value="Unassembled WGS sequence"/>
</dbReference>
<dbReference type="RefSeq" id="WP_187524935.1">
    <property type="nucleotide sequence ID" value="NZ_JACRTA010000001.1"/>
</dbReference>
<dbReference type="CDD" id="cd14667">
    <property type="entry name" value="3D_containing_proteins"/>
    <property type="match status" value="1"/>
</dbReference>
<dbReference type="Gene3D" id="2.20.230.10">
    <property type="entry name" value="Resuscitation-promoting factor rpfb"/>
    <property type="match status" value="1"/>
</dbReference>
<evidence type="ECO:0000259" key="3">
    <source>
        <dbReference type="PROSITE" id="PS51109"/>
    </source>
</evidence>
<dbReference type="GO" id="GO:0004553">
    <property type="term" value="F:hydrolase activity, hydrolyzing O-glycosyl compounds"/>
    <property type="evidence" value="ECO:0007669"/>
    <property type="project" value="InterPro"/>
</dbReference>
<dbReference type="InterPro" id="IPR051933">
    <property type="entry name" value="Resuscitation_pf_RpfB"/>
</dbReference>